<name>A0A6J7TT98_9ZZZZ</name>
<dbReference type="SMART" id="SM00257">
    <property type="entry name" value="LysM"/>
    <property type="match status" value="2"/>
</dbReference>
<dbReference type="GO" id="GO:0008932">
    <property type="term" value="F:lytic endotransglycosylase activity"/>
    <property type="evidence" value="ECO:0007669"/>
    <property type="project" value="TreeGrafter"/>
</dbReference>
<gene>
    <name evidence="2" type="ORF">UFOPK4098_00125</name>
    <name evidence="3" type="ORF">UFOPK4347_00007</name>
</gene>
<dbReference type="EMBL" id="CAFBQU010000001">
    <property type="protein sequence ID" value="CAB5057284.1"/>
    <property type="molecule type" value="Genomic_DNA"/>
</dbReference>
<dbReference type="SUPFAM" id="SSF54106">
    <property type="entry name" value="LysM domain"/>
    <property type="match status" value="2"/>
</dbReference>
<proteinExistence type="predicted"/>
<dbReference type="PROSITE" id="PS51782">
    <property type="entry name" value="LYSM"/>
    <property type="match status" value="2"/>
</dbReference>
<dbReference type="PANTHER" id="PTHR33734">
    <property type="entry name" value="LYSM DOMAIN-CONTAINING GPI-ANCHORED PROTEIN 2"/>
    <property type="match status" value="1"/>
</dbReference>
<dbReference type="EMBL" id="CAFBPN010000002">
    <property type="protein sequence ID" value="CAB5007956.1"/>
    <property type="molecule type" value="Genomic_DNA"/>
</dbReference>
<feature type="domain" description="LysM" evidence="1">
    <location>
        <begin position="143"/>
        <end position="189"/>
    </location>
</feature>
<sequence>MPVALGVLFTPLMVLAVSACSQDVSGTATTVVPVGATDFATIPPVITTAPGVSTTLPAGSVGFEQEYVVLQGDSPIKVANSYGISVEELLMYNGWVSTSQFPYPTQTLKIPPTAKSTTAQAIANTTLPPQGPSSKGCGSRPAGTYEVAAGDSLSKIGSLFCVKMAAIMTANGWYTQDDVKLFAGQSIIIPAWVG</sequence>
<organism evidence="3">
    <name type="scientific">freshwater metagenome</name>
    <dbReference type="NCBI Taxonomy" id="449393"/>
    <lineage>
        <taxon>unclassified sequences</taxon>
        <taxon>metagenomes</taxon>
        <taxon>ecological metagenomes</taxon>
    </lineage>
</organism>
<evidence type="ECO:0000313" key="3">
    <source>
        <dbReference type="EMBL" id="CAB5057284.1"/>
    </source>
</evidence>
<dbReference type="InterPro" id="IPR018392">
    <property type="entry name" value="LysM"/>
</dbReference>
<feature type="domain" description="LysM" evidence="1">
    <location>
        <begin position="65"/>
        <end position="110"/>
    </location>
</feature>
<dbReference type="Gene3D" id="3.10.350.10">
    <property type="entry name" value="LysM domain"/>
    <property type="match status" value="2"/>
</dbReference>
<dbReference type="InterPro" id="IPR036779">
    <property type="entry name" value="LysM_dom_sf"/>
</dbReference>
<evidence type="ECO:0000259" key="1">
    <source>
        <dbReference type="PROSITE" id="PS51782"/>
    </source>
</evidence>
<dbReference type="CDD" id="cd00118">
    <property type="entry name" value="LysM"/>
    <property type="match status" value="2"/>
</dbReference>
<accession>A0A6J7TT98</accession>
<evidence type="ECO:0000313" key="2">
    <source>
        <dbReference type="EMBL" id="CAB5007956.1"/>
    </source>
</evidence>
<dbReference type="AlphaFoldDB" id="A0A6J7TT98"/>
<protein>
    <submittedName>
        <fullName evidence="3">Unannotated protein</fullName>
    </submittedName>
</protein>
<dbReference type="Pfam" id="PF01476">
    <property type="entry name" value="LysM"/>
    <property type="match status" value="2"/>
</dbReference>
<reference evidence="3" key="1">
    <citation type="submission" date="2020-05" db="EMBL/GenBank/DDBJ databases">
        <authorList>
            <person name="Chiriac C."/>
            <person name="Salcher M."/>
            <person name="Ghai R."/>
            <person name="Kavagutti S V."/>
        </authorList>
    </citation>
    <scope>NUCLEOTIDE SEQUENCE</scope>
</reference>
<dbReference type="PANTHER" id="PTHR33734:SF22">
    <property type="entry name" value="MEMBRANE-BOUND LYTIC MUREIN TRANSGLYCOSYLASE D"/>
    <property type="match status" value="1"/>
</dbReference>